<accession>A0AAE1YAT5</accession>
<dbReference type="EMBL" id="JACGWO010000005">
    <property type="protein sequence ID" value="KAK4426849.1"/>
    <property type="molecule type" value="Genomic_DNA"/>
</dbReference>
<feature type="compositionally biased region" description="Low complexity" evidence="2">
    <location>
        <begin position="43"/>
        <end position="54"/>
    </location>
</feature>
<evidence type="ECO:0000256" key="1">
    <source>
        <dbReference type="PROSITE-ProRule" id="PRU00047"/>
    </source>
</evidence>
<comment type="caution">
    <text evidence="4">The sequence shown here is derived from an EMBL/GenBank/DDBJ whole genome shotgun (WGS) entry which is preliminary data.</text>
</comment>
<dbReference type="InterPro" id="IPR036875">
    <property type="entry name" value="Znf_CCHC_sf"/>
</dbReference>
<dbReference type="Pfam" id="PF00098">
    <property type="entry name" value="zf-CCHC"/>
    <property type="match status" value="1"/>
</dbReference>
<feature type="region of interest" description="Disordered" evidence="2">
    <location>
        <begin position="23"/>
        <end position="65"/>
    </location>
</feature>
<keyword evidence="1" id="KW-0862">Zinc</keyword>
<sequence length="180" mass="20260">MVHQPLVEELENMLSNQEALAKQTARSSEPNSVLLSKGKFNKKNTLTKNDNNENGSSAERNVGGNSHNNNVVKCYRCGKPGHIKKNYRMKLSKANVACESEDNKQLKWEQCFTIEVVEELHQHNGKRVIVTTNNSTYPVTKGVAEISSNNIKPERAVVYGPETKKFVSSRDVVFDEVSFY</sequence>
<reference evidence="4" key="2">
    <citation type="journal article" date="2024" name="Plant">
        <title>Genomic evolution and insights into agronomic trait innovations of Sesamum species.</title>
        <authorList>
            <person name="Miao H."/>
            <person name="Wang L."/>
            <person name="Qu L."/>
            <person name="Liu H."/>
            <person name="Sun Y."/>
            <person name="Le M."/>
            <person name="Wang Q."/>
            <person name="Wei S."/>
            <person name="Zheng Y."/>
            <person name="Lin W."/>
            <person name="Duan Y."/>
            <person name="Cao H."/>
            <person name="Xiong S."/>
            <person name="Wang X."/>
            <person name="Wei L."/>
            <person name="Li C."/>
            <person name="Ma Q."/>
            <person name="Ju M."/>
            <person name="Zhao R."/>
            <person name="Li G."/>
            <person name="Mu C."/>
            <person name="Tian Q."/>
            <person name="Mei H."/>
            <person name="Zhang T."/>
            <person name="Gao T."/>
            <person name="Zhang H."/>
        </authorList>
    </citation>
    <scope>NUCLEOTIDE SEQUENCE</scope>
    <source>
        <strain evidence="4">3651</strain>
    </source>
</reference>
<dbReference type="SUPFAM" id="SSF57756">
    <property type="entry name" value="Retrovirus zinc finger-like domains"/>
    <property type="match status" value="1"/>
</dbReference>
<organism evidence="4 5">
    <name type="scientific">Sesamum alatum</name>
    <dbReference type="NCBI Taxonomy" id="300844"/>
    <lineage>
        <taxon>Eukaryota</taxon>
        <taxon>Viridiplantae</taxon>
        <taxon>Streptophyta</taxon>
        <taxon>Embryophyta</taxon>
        <taxon>Tracheophyta</taxon>
        <taxon>Spermatophyta</taxon>
        <taxon>Magnoliopsida</taxon>
        <taxon>eudicotyledons</taxon>
        <taxon>Gunneridae</taxon>
        <taxon>Pentapetalae</taxon>
        <taxon>asterids</taxon>
        <taxon>lamiids</taxon>
        <taxon>Lamiales</taxon>
        <taxon>Pedaliaceae</taxon>
        <taxon>Sesamum</taxon>
    </lineage>
</organism>
<dbReference type="PROSITE" id="PS50158">
    <property type="entry name" value="ZF_CCHC"/>
    <property type="match status" value="1"/>
</dbReference>
<evidence type="ECO:0000313" key="5">
    <source>
        <dbReference type="Proteomes" id="UP001293254"/>
    </source>
</evidence>
<gene>
    <name evidence="4" type="ORF">Salat_1453700</name>
</gene>
<keyword evidence="1" id="KW-0863">Zinc-finger</keyword>
<keyword evidence="5" id="KW-1185">Reference proteome</keyword>
<reference evidence="4" key="1">
    <citation type="submission" date="2020-06" db="EMBL/GenBank/DDBJ databases">
        <authorList>
            <person name="Li T."/>
            <person name="Hu X."/>
            <person name="Zhang T."/>
            <person name="Song X."/>
            <person name="Zhang H."/>
            <person name="Dai N."/>
            <person name="Sheng W."/>
            <person name="Hou X."/>
            <person name="Wei L."/>
        </authorList>
    </citation>
    <scope>NUCLEOTIDE SEQUENCE</scope>
    <source>
        <strain evidence="4">3651</strain>
        <tissue evidence="4">Leaf</tissue>
    </source>
</reference>
<feature type="domain" description="CCHC-type" evidence="3">
    <location>
        <begin position="73"/>
        <end position="86"/>
    </location>
</feature>
<evidence type="ECO:0000259" key="3">
    <source>
        <dbReference type="PROSITE" id="PS50158"/>
    </source>
</evidence>
<name>A0AAE1YAT5_9LAMI</name>
<feature type="compositionally biased region" description="Polar residues" evidence="2">
    <location>
        <begin position="23"/>
        <end position="34"/>
    </location>
</feature>
<evidence type="ECO:0000313" key="4">
    <source>
        <dbReference type="EMBL" id="KAK4426849.1"/>
    </source>
</evidence>
<keyword evidence="1" id="KW-0479">Metal-binding</keyword>
<dbReference type="InterPro" id="IPR001878">
    <property type="entry name" value="Znf_CCHC"/>
</dbReference>
<proteinExistence type="predicted"/>
<dbReference type="GO" id="GO:0008270">
    <property type="term" value="F:zinc ion binding"/>
    <property type="evidence" value="ECO:0007669"/>
    <property type="project" value="UniProtKB-KW"/>
</dbReference>
<evidence type="ECO:0000256" key="2">
    <source>
        <dbReference type="SAM" id="MobiDB-lite"/>
    </source>
</evidence>
<dbReference type="AlphaFoldDB" id="A0AAE1YAT5"/>
<protein>
    <recommendedName>
        <fullName evidence="3">CCHC-type domain-containing protein</fullName>
    </recommendedName>
</protein>
<dbReference type="Proteomes" id="UP001293254">
    <property type="component" value="Unassembled WGS sequence"/>
</dbReference>
<dbReference type="GO" id="GO:0003676">
    <property type="term" value="F:nucleic acid binding"/>
    <property type="evidence" value="ECO:0007669"/>
    <property type="project" value="InterPro"/>
</dbReference>